<dbReference type="InterPro" id="IPR001841">
    <property type="entry name" value="Znf_RING"/>
</dbReference>
<dbReference type="GO" id="GO:0006281">
    <property type="term" value="P:DNA repair"/>
    <property type="evidence" value="ECO:0007669"/>
    <property type="project" value="TreeGrafter"/>
</dbReference>
<reference evidence="6" key="1">
    <citation type="submission" date="2019-12" db="EMBL/GenBank/DDBJ databases">
        <title>Genome sequence of Babesia ovis.</title>
        <authorList>
            <person name="Yamagishi J."/>
            <person name="Sevinc F."/>
            <person name="Xuan X."/>
        </authorList>
    </citation>
    <scope>NUCLEOTIDE SEQUENCE</scope>
    <source>
        <strain evidence="6">Selcuk</strain>
    </source>
</reference>
<keyword evidence="6" id="KW-0808">Transferase</keyword>
<dbReference type="InterPro" id="IPR017907">
    <property type="entry name" value="Znf_RING_CS"/>
</dbReference>
<dbReference type="OrthoDB" id="5963at2759"/>
<protein>
    <submittedName>
        <fullName evidence="6">CDK-activating kinase assembly protein</fullName>
    </submittedName>
</protein>
<comment type="caution">
    <text evidence="6">The sequence shown here is derived from an EMBL/GenBank/DDBJ whole genome shotgun (WGS) entry which is preliminary data.</text>
</comment>
<evidence type="ECO:0000313" key="7">
    <source>
        <dbReference type="Proteomes" id="UP001057455"/>
    </source>
</evidence>
<dbReference type="EMBL" id="BLIY01000017">
    <property type="protein sequence ID" value="GFE54856.1"/>
    <property type="molecule type" value="Genomic_DNA"/>
</dbReference>
<dbReference type="AlphaFoldDB" id="A0A9W5TBY1"/>
<evidence type="ECO:0000256" key="3">
    <source>
        <dbReference type="ARBA" id="ARBA00022833"/>
    </source>
</evidence>
<sequence length="261" mass="30103">MDNECPICLEIITPLSEKRLLVSKVCEHKICDQCAEQQLSSQVGHAQCAICRCHISRESFAPYDNTQTHYNAVKEARKRVLQIYNDTRSNFKDTPEYDKFLETRETIISNLAAGRSDPRWEIADATLRNYESQNAARISSNMALQQNELRKRVKHIVEKEKTFYEMVDKGAPFNLWKVDELVHTLQRTHASFFNEDKEIVSSTGECKPLNAAIRSDADIPRRMMTSRDEVLECDVAGGYDLKIVNERCQIQVDIMLLWNLV</sequence>
<evidence type="ECO:0000313" key="6">
    <source>
        <dbReference type="EMBL" id="GFE54856.1"/>
    </source>
</evidence>
<evidence type="ECO:0000256" key="1">
    <source>
        <dbReference type="ARBA" id="ARBA00022723"/>
    </source>
</evidence>
<dbReference type="PROSITE" id="PS00518">
    <property type="entry name" value="ZF_RING_1"/>
    <property type="match status" value="1"/>
</dbReference>
<dbReference type="GO" id="GO:0006357">
    <property type="term" value="P:regulation of transcription by RNA polymerase II"/>
    <property type="evidence" value="ECO:0007669"/>
    <property type="project" value="TreeGrafter"/>
</dbReference>
<dbReference type="SMART" id="SM00184">
    <property type="entry name" value="RING"/>
    <property type="match status" value="1"/>
</dbReference>
<keyword evidence="2 4" id="KW-0863">Zinc-finger</keyword>
<dbReference type="PROSITE" id="PS50089">
    <property type="entry name" value="ZF_RING_2"/>
    <property type="match status" value="1"/>
</dbReference>
<keyword evidence="7" id="KW-1185">Reference proteome</keyword>
<keyword evidence="6" id="KW-0418">Kinase</keyword>
<proteinExistence type="predicted"/>
<dbReference type="GO" id="GO:0016301">
    <property type="term" value="F:kinase activity"/>
    <property type="evidence" value="ECO:0007669"/>
    <property type="project" value="UniProtKB-KW"/>
</dbReference>
<name>A0A9W5TBY1_BABOV</name>
<dbReference type="SUPFAM" id="SSF57850">
    <property type="entry name" value="RING/U-box"/>
    <property type="match status" value="1"/>
</dbReference>
<dbReference type="Gene3D" id="3.30.40.10">
    <property type="entry name" value="Zinc/RING finger domain, C3HC4 (zinc finger)"/>
    <property type="match status" value="1"/>
</dbReference>
<dbReference type="GO" id="GO:0008270">
    <property type="term" value="F:zinc ion binding"/>
    <property type="evidence" value="ECO:0007669"/>
    <property type="project" value="UniProtKB-KW"/>
</dbReference>
<dbReference type="Proteomes" id="UP001057455">
    <property type="component" value="Unassembled WGS sequence"/>
</dbReference>
<evidence type="ECO:0000259" key="5">
    <source>
        <dbReference type="PROSITE" id="PS50089"/>
    </source>
</evidence>
<evidence type="ECO:0000256" key="2">
    <source>
        <dbReference type="ARBA" id="ARBA00022771"/>
    </source>
</evidence>
<dbReference type="InterPro" id="IPR015877">
    <property type="entry name" value="MAT1_centre"/>
</dbReference>
<gene>
    <name evidence="6" type="ORF">BaOVIS_022600</name>
</gene>
<dbReference type="GO" id="GO:0005675">
    <property type="term" value="C:transcription factor TFIIH holo complex"/>
    <property type="evidence" value="ECO:0007669"/>
    <property type="project" value="TreeGrafter"/>
</dbReference>
<dbReference type="Pfam" id="PF06391">
    <property type="entry name" value="MAT1"/>
    <property type="match status" value="1"/>
</dbReference>
<keyword evidence="3" id="KW-0862">Zinc</keyword>
<dbReference type="PANTHER" id="PTHR12683">
    <property type="entry name" value="CDK-ACTIVATING KINASE ASSEMBLY FACTOR MAT1"/>
    <property type="match status" value="1"/>
</dbReference>
<feature type="domain" description="RING-type" evidence="5">
    <location>
        <begin position="5"/>
        <end position="52"/>
    </location>
</feature>
<accession>A0A9W5TBY1</accession>
<keyword evidence="1" id="KW-0479">Metal-binding</keyword>
<dbReference type="PANTHER" id="PTHR12683:SF13">
    <property type="entry name" value="CDK-ACTIVATING KINASE ASSEMBLY FACTOR MAT1"/>
    <property type="match status" value="1"/>
</dbReference>
<evidence type="ECO:0000256" key="4">
    <source>
        <dbReference type="PROSITE-ProRule" id="PRU00175"/>
    </source>
</evidence>
<dbReference type="InterPro" id="IPR013083">
    <property type="entry name" value="Znf_RING/FYVE/PHD"/>
</dbReference>
<organism evidence="6 7">
    <name type="scientific">Babesia ovis</name>
    <dbReference type="NCBI Taxonomy" id="5869"/>
    <lineage>
        <taxon>Eukaryota</taxon>
        <taxon>Sar</taxon>
        <taxon>Alveolata</taxon>
        <taxon>Apicomplexa</taxon>
        <taxon>Aconoidasida</taxon>
        <taxon>Piroplasmida</taxon>
        <taxon>Babesiidae</taxon>
        <taxon>Babesia</taxon>
    </lineage>
</organism>